<dbReference type="SUPFAM" id="SSF53474">
    <property type="entry name" value="alpha/beta-Hydrolases"/>
    <property type="match status" value="1"/>
</dbReference>
<dbReference type="PANTHER" id="PTHR43194:SF2">
    <property type="entry name" value="PEROXISOMAL MEMBRANE PROTEIN LPX1"/>
    <property type="match status" value="1"/>
</dbReference>
<accession>A0A2U0SB08</accession>
<evidence type="ECO:0000313" key="3">
    <source>
        <dbReference type="Proteomes" id="UP000245890"/>
    </source>
</evidence>
<evidence type="ECO:0000259" key="1">
    <source>
        <dbReference type="Pfam" id="PF12697"/>
    </source>
</evidence>
<dbReference type="RefSeq" id="WP_116467953.1">
    <property type="nucleotide sequence ID" value="NZ_QENQ01000001.1"/>
</dbReference>
<dbReference type="OrthoDB" id="5491135at2"/>
<dbReference type="InterPro" id="IPR000073">
    <property type="entry name" value="AB_hydrolase_1"/>
</dbReference>
<feature type="domain" description="AB hydrolase-1" evidence="1">
    <location>
        <begin position="11"/>
        <end position="228"/>
    </location>
</feature>
<organism evidence="2 3">
    <name type="scientific">Sphingomonas pokkalii</name>
    <dbReference type="NCBI Taxonomy" id="2175090"/>
    <lineage>
        <taxon>Bacteria</taxon>
        <taxon>Pseudomonadati</taxon>
        <taxon>Pseudomonadota</taxon>
        <taxon>Alphaproteobacteria</taxon>
        <taxon>Sphingomonadales</taxon>
        <taxon>Sphingomonadaceae</taxon>
        <taxon>Sphingomonas</taxon>
    </lineage>
</organism>
<comment type="caution">
    <text evidence="2">The sequence shown here is derived from an EMBL/GenBank/DDBJ whole genome shotgun (WGS) entry which is preliminary data.</text>
</comment>
<reference evidence="2 3" key="1">
    <citation type="submission" date="2018-05" db="EMBL/GenBank/DDBJ databases">
        <title>Description of Sphingomonas pokkalii sp nov, isolated from the rhizosphere of saline tolerant pokkali rice and its draft genome analysis.</title>
        <authorList>
            <person name="Menon R."/>
            <person name="Kumari S."/>
            <person name="Rameshkumar N."/>
        </authorList>
    </citation>
    <scope>NUCLEOTIDE SEQUENCE [LARGE SCALE GENOMIC DNA]</scope>
    <source>
        <strain evidence="2 3">L3B27</strain>
    </source>
</reference>
<keyword evidence="2" id="KW-0378">Hydrolase</keyword>
<dbReference type="InterPro" id="IPR029058">
    <property type="entry name" value="AB_hydrolase_fold"/>
</dbReference>
<dbReference type="PANTHER" id="PTHR43194">
    <property type="entry name" value="HYDROLASE ALPHA/BETA FOLD FAMILY"/>
    <property type="match status" value="1"/>
</dbReference>
<dbReference type="Gene3D" id="3.40.50.1820">
    <property type="entry name" value="alpha/beta hydrolase"/>
    <property type="match status" value="1"/>
</dbReference>
<dbReference type="InterPro" id="IPR050228">
    <property type="entry name" value="Carboxylesterase_BioH"/>
</dbReference>
<proteinExistence type="predicted"/>
<keyword evidence="3" id="KW-1185">Reference proteome</keyword>
<dbReference type="Pfam" id="PF12697">
    <property type="entry name" value="Abhydrolase_6"/>
    <property type="match status" value="1"/>
</dbReference>
<dbReference type="EMBL" id="QENQ01000001">
    <property type="protein sequence ID" value="PVX28504.1"/>
    <property type="molecule type" value="Genomic_DNA"/>
</dbReference>
<protein>
    <submittedName>
        <fullName evidence="2">Alpha/beta hydrolase</fullName>
    </submittedName>
</protein>
<dbReference type="AlphaFoldDB" id="A0A2U0SB08"/>
<evidence type="ECO:0000313" key="2">
    <source>
        <dbReference type="EMBL" id="PVX28504.1"/>
    </source>
</evidence>
<dbReference type="Proteomes" id="UP000245890">
    <property type="component" value="Unassembled WGS sequence"/>
</dbReference>
<gene>
    <name evidence="2" type="ORF">DD559_03425</name>
</gene>
<sequence>MTRESPPTLAFLCGLLSDARVWEPVAERLPKGLPARIFAFPGHDMLATMAAAVLRETEGPLVLIGHSMGGRVALEAVRQAPARIAGLVLANTGVHPPAPGEREGRQRLIDIARSQGMAALAEAWLPPMMGAAPDRIEALMPSLREMVAGYTLQAYLGQIEALLGRADAGPVLAGYAGPVLLTSADHDRWSPPAQHEAMHDLAPHATLSIVAGAGHMMPMEAPEAVAAAIADWLRGAGLAEAG</sequence>
<name>A0A2U0SB08_9SPHN</name>
<dbReference type="GO" id="GO:0016787">
    <property type="term" value="F:hydrolase activity"/>
    <property type="evidence" value="ECO:0007669"/>
    <property type="project" value="UniProtKB-KW"/>
</dbReference>